<evidence type="ECO:0000313" key="5">
    <source>
        <dbReference type="Proteomes" id="UP001212841"/>
    </source>
</evidence>
<keyword evidence="1" id="KW-0489">Methyltransferase</keyword>
<accession>A0AAD5SLZ8</accession>
<name>A0AAD5SLZ8_9FUNG</name>
<comment type="caution">
    <text evidence="4">The sequence shown here is derived from an EMBL/GenBank/DDBJ whole genome shotgun (WGS) entry which is preliminary data.</text>
</comment>
<keyword evidence="2" id="KW-0808">Transferase</keyword>
<dbReference type="Proteomes" id="UP001212841">
    <property type="component" value="Unassembled WGS sequence"/>
</dbReference>
<gene>
    <name evidence="4" type="ORF">HK097_010604</name>
</gene>
<dbReference type="AlphaFoldDB" id="A0AAD5SLZ8"/>
<keyword evidence="5" id="KW-1185">Reference proteome</keyword>
<evidence type="ECO:0000256" key="3">
    <source>
        <dbReference type="ARBA" id="ARBA00022691"/>
    </source>
</evidence>
<reference evidence="4" key="1">
    <citation type="submission" date="2020-05" db="EMBL/GenBank/DDBJ databases">
        <title>Phylogenomic resolution of chytrid fungi.</title>
        <authorList>
            <person name="Stajich J.E."/>
            <person name="Amses K."/>
            <person name="Simmons R."/>
            <person name="Seto K."/>
            <person name="Myers J."/>
            <person name="Bonds A."/>
            <person name="Quandt C.A."/>
            <person name="Barry K."/>
            <person name="Liu P."/>
            <person name="Grigoriev I."/>
            <person name="Longcore J.E."/>
            <person name="James T.Y."/>
        </authorList>
    </citation>
    <scope>NUCLEOTIDE SEQUENCE</scope>
    <source>
        <strain evidence="4">JEL0318</strain>
    </source>
</reference>
<protein>
    <submittedName>
        <fullName evidence="4">Uncharacterized protein</fullName>
    </submittedName>
</protein>
<dbReference type="GO" id="GO:0032259">
    <property type="term" value="P:methylation"/>
    <property type="evidence" value="ECO:0007669"/>
    <property type="project" value="UniProtKB-KW"/>
</dbReference>
<organism evidence="4 5">
    <name type="scientific">Rhizophlyctis rosea</name>
    <dbReference type="NCBI Taxonomy" id="64517"/>
    <lineage>
        <taxon>Eukaryota</taxon>
        <taxon>Fungi</taxon>
        <taxon>Fungi incertae sedis</taxon>
        <taxon>Chytridiomycota</taxon>
        <taxon>Chytridiomycota incertae sedis</taxon>
        <taxon>Chytridiomycetes</taxon>
        <taxon>Rhizophlyctidales</taxon>
        <taxon>Rhizophlyctidaceae</taxon>
        <taxon>Rhizophlyctis</taxon>
    </lineage>
</organism>
<sequence length="150" mass="17311">MFLNLEGDAQQSDDDRDLEATHFNECVLAFLNYAQRNIAANKKRRSDILSLPSTQTRYLKNLPRKIAGAEQRINANAAFLEMLANENITPELLEEREKPVLESNADKVRSTLRQFVRDWSEEGKPERDATYTVILDELEARFQSVPVEER</sequence>
<evidence type="ECO:0000256" key="2">
    <source>
        <dbReference type="ARBA" id="ARBA00022679"/>
    </source>
</evidence>
<dbReference type="PANTHER" id="PTHR12303:SF6">
    <property type="entry name" value="CARNOSINE N-METHYLTRANSFERASE"/>
    <property type="match status" value="1"/>
</dbReference>
<evidence type="ECO:0000313" key="4">
    <source>
        <dbReference type="EMBL" id="KAJ3057244.1"/>
    </source>
</evidence>
<evidence type="ECO:0000256" key="1">
    <source>
        <dbReference type="ARBA" id="ARBA00022603"/>
    </source>
</evidence>
<dbReference type="EMBL" id="JADGJD010000008">
    <property type="protein sequence ID" value="KAJ3057244.1"/>
    <property type="molecule type" value="Genomic_DNA"/>
</dbReference>
<dbReference type="PANTHER" id="PTHR12303">
    <property type="entry name" value="CARNOSINE N-METHYLTRANSFERASE"/>
    <property type="match status" value="1"/>
</dbReference>
<dbReference type="Pfam" id="PF07942">
    <property type="entry name" value="CARME"/>
    <property type="match status" value="1"/>
</dbReference>
<proteinExistence type="predicted"/>
<dbReference type="GO" id="GO:0008757">
    <property type="term" value="F:S-adenosylmethionine-dependent methyltransferase activity"/>
    <property type="evidence" value="ECO:0007669"/>
    <property type="project" value="InterPro"/>
</dbReference>
<dbReference type="InterPro" id="IPR012901">
    <property type="entry name" value="CARME"/>
</dbReference>
<keyword evidence="3" id="KW-0949">S-adenosyl-L-methionine</keyword>